<feature type="compositionally biased region" description="Basic and acidic residues" evidence="2">
    <location>
        <begin position="556"/>
        <end position="565"/>
    </location>
</feature>
<reference evidence="4 5" key="1">
    <citation type="submission" date="2024-02" db="EMBL/GenBank/DDBJ databases">
        <title>De novo assembly and annotation of 12 fungi associated with fruit tree decline syndrome in Ontario, Canada.</title>
        <authorList>
            <person name="Sulman M."/>
            <person name="Ellouze W."/>
            <person name="Ilyukhin E."/>
        </authorList>
    </citation>
    <scope>NUCLEOTIDE SEQUENCE [LARGE SCALE GENOMIC DNA]</scope>
    <source>
        <strain evidence="4 5">M97-236</strain>
    </source>
</reference>
<keyword evidence="1" id="KW-0863">Zinc-finger</keyword>
<sequence>MTLLTLRKPPCLRRVDAGDRICLGQGLLSQSGVEKNERTWLNGLEIHLTEKFRELLNASKAVSDDSAALKEWDADLQRREAELQERDRAFNALFDIVANNGDDDDDNDEIDQKVVDPVVEEKVCRRVTYNLANEDTVCALASELQTKMQNEKKAAAQAKSVQDKKQFELDNAEVKRELRNIDAFYKSVEYFHFGEEEDRRAILATKDRKLGPVFVLGEPKYSPSDVEFKNYGKENYLAGYADSTTARELQKAINLGLDVPEGRVAFLKNREDKKHPFQVGKRIGDVLSWRVLCHQVGRPDWDHSLSTRRWTELAQFWSVVKDSEEDDVFAGIHEGYSLAEAKMDAKLEAADKFTQFETVTSRTGSKPAAPTEEASSKKSGDTAQTAGSKVKSSKPRHAFAKCDHCGDTGHIQRNCPDKAKPGNNKTAKKPARARGEASSEPKSQGHDKKQTKLASLTPEPAKKPAHQQQKQHVALTAETERSDNPAPPVTQRRAPSPHRDFGSGFNFENSGRESQEQYEPVVEYEQAPGCILDPSEMARGARRGFQPSFGSPFGRPEGERLEPRSHAPLSFASLHGPENRGHGWGLGPASAFRGPAFAPPAYGNRHQPAVPYYAPELPRRSAYIAPPPDRRGYNRYGGYGENDGWGREARPAPRKNNNGW</sequence>
<dbReference type="SMART" id="SM00343">
    <property type="entry name" value="ZnF_C2HC"/>
    <property type="match status" value="1"/>
</dbReference>
<keyword evidence="1" id="KW-0862">Zinc</keyword>
<gene>
    <name evidence="4" type="ORF">SLS59_000298</name>
</gene>
<keyword evidence="5" id="KW-1185">Reference proteome</keyword>
<evidence type="ECO:0000256" key="1">
    <source>
        <dbReference type="PROSITE-ProRule" id="PRU00047"/>
    </source>
</evidence>
<proteinExistence type="predicted"/>
<feature type="domain" description="CCHC-type" evidence="3">
    <location>
        <begin position="401"/>
        <end position="417"/>
    </location>
</feature>
<feature type="compositionally biased region" description="Basic and acidic residues" evidence="2">
    <location>
        <begin position="433"/>
        <end position="450"/>
    </location>
</feature>
<organism evidence="4 5">
    <name type="scientific">Nothophoma quercina</name>
    <dbReference type="NCBI Taxonomy" id="749835"/>
    <lineage>
        <taxon>Eukaryota</taxon>
        <taxon>Fungi</taxon>
        <taxon>Dikarya</taxon>
        <taxon>Ascomycota</taxon>
        <taxon>Pezizomycotina</taxon>
        <taxon>Dothideomycetes</taxon>
        <taxon>Pleosporomycetidae</taxon>
        <taxon>Pleosporales</taxon>
        <taxon>Pleosporineae</taxon>
        <taxon>Didymellaceae</taxon>
        <taxon>Nothophoma</taxon>
    </lineage>
</organism>
<dbReference type="SUPFAM" id="SSF57756">
    <property type="entry name" value="Retrovirus zinc finger-like domains"/>
    <property type="match status" value="1"/>
</dbReference>
<evidence type="ECO:0000256" key="2">
    <source>
        <dbReference type="SAM" id="MobiDB-lite"/>
    </source>
</evidence>
<dbReference type="EMBL" id="JAKIXB020000001">
    <property type="protein sequence ID" value="KAL1611579.1"/>
    <property type="molecule type" value="Genomic_DNA"/>
</dbReference>
<comment type="caution">
    <text evidence="4">The sequence shown here is derived from an EMBL/GenBank/DDBJ whole genome shotgun (WGS) entry which is preliminary data.</text>
</comment>
<feature type="region of interest" description="Disordered" evidence="2">
    <location>
        <begin position="541"/>
        <end position="574"/>
    </location>
</feature>
<dbReference type="PROSITE" id="PS50158">
    <property type="entry name" value="ZF_CCHC"/>
    <property type="match status" value="1"/>
</dbReference>
<feature type="region of interest" description="Disordered" evidence="2">
    <location>
        <begin position="357"/>
        <end position="523"/>
    </location>
</feature>
<evidence type="ECO:0000313" key="5">
    <source>
        <dbReference type="Proteomes" id="UP001521222"/>
    </source>
</evidence>
<evidence type="ECO:0000313" key="4">
    <source>
        <dbReference type="EMBL" id="KAL1611579.1"/>
    </source>
</evidence>
<accession>A0ABR3S5P3</accession>
<keyword evidence="1" id="KW-0479">Metal-binding</keyword>
<evidence type="ECO:0000259" key="3">
    <source>
        <dbReference type="PROSITE" id="PS50158"/>
    </source>
</evidence>
<name>A0ABR3S5P3_9PLEO</name>
<dbReference type="Proteomes" id="UP001521222">
    <property type="component" value="Unassembled WGS sequence"/>
</dbReference>
<protein>
    <recommendedName>
        <fullName evidence="3">CCHC-type domain-containing protein</fullName>
    </recommendedName>
</protein>
<feature type="region of interest" description="Disordered" evidence="2">
    <location>
        <begin position="620"/>
        <end position="660"/>
    </location>
</feature>
<dbReference type="InterPro" id="IPR001878">
    <property type="entry name" value="Znf_CCHC"/>
</dbReference>
<dbReference type="InterPro" id="IPR036875">
    <property type="entry name" value="Znf_CCHC_sf"/>
</dbReference>